<dbReference type="Pfam" id="PF04378">
    <property type="entry name" value="RsmJ"/>
    <property type="match status" value="1"/>
</dbReference>
<protein>
    <recommendedName>
        <fullName evidence="1">Ribosomal RNA large subunit methyltransferase J</fullName>
        <ecNumber evidence="1">2.1.1.266</ecNumber>
    </recommendedName>
    <alternativeName>
        <fullName evidence="1">23S rRNA (adenine(2030)-N6)-methyltransferase</fullName>
    </alternativeName>
    <alternativeName>
        <fullName evidence="1">23S rRNA m6A2030 methyltransferase</fullName>
    </alternativeName>
</protein>
<keyword evidence="1 2" id="KW-0489">Methyltransferase</keyword>
<organism evidence="2 3">
    <name type="scientific">Marivivens niveibacter</name>
    <dbReference type="NCBI Taxonomy" id="1930667"/>
    <lineage>
        <taxon>Bacteria</taxon>
        <taxon>Pseudomonadati</taxon>
        <taxon>Pseudomonadota</taxon>
        <taxon>Alphaproteobacteria</taxon>
        <taxon>Rhodobacterales</taxon>
        <taxon>Paracoccaceae</taxon>
        <taxon>Marivivens group</taxon>
        <taxon>Marivivens</taxon>
    </lineage>
</organism>
<comment type="similarity">
    <text evidence="1">Belongs to the RlmJ family.</text>
</comment>
<keyword evidence="1" id="KW-0949">S-adenosyl-L-methionine</keyword>
<dbReference type="PANTHER" id="PTHR37426:SF1">
    <property type="entry name" value="RIBOSOMAL RNA LARGE SUBUNIT METHYLTRANSFERASE J"/>
    <property type="match status" value="1"/>
</dbReference>
<dbReference type="Proteomes" id="UP000194664">
    <property type="component" value="Unassembled WGS sequence"/>
</dbReference>
<dbReference type="InterPro" id="IPR007473">
    <property type="entry name" value="RlmJ"/>
</dbReference>
<evidence type="ECO:0000313" key="3">
    <source>
        <dbReference type="Proteomes" id="UP000194664"/>
    </source>
</evidence>
<comment type="function">
    <text evidence="1">Specifically methylates the adenine in position 2030 of 23S rRNA.</text>
</comment>
<feature type="binding site" evidence="1">
    <location>
        <position position="161"/>
    </location>
    <ligand>
        <name>S-adenosyl-L-methionine</name>
        <dbReference type="ChEBI" id="CHEBI:59789"/>
    </ligand>
</feature>
<dbReference type="GO" id="GO:0003723">
    <property type="term" value="F:RNA binding"/>
    <property type="evidence" value="ECO:0007669"/>
    <property type="project" value="UniProtKB-UniRule"/>
</dbReference>
<proteinExistence type="inferred from homology"/>
<feature type="site" description="Interaction with substrate rRNA" evidence="1">
    <location>
        <position position="4"/>
    </location>
</feature>
<feature type="binding site" evidence="1">
    <location>
        <position position="42"/>
    </location>
    <ligand>
        <name>S-adenosyl-L-methionine</name>
        <dbReference type="ChEBI" id="CHEBI:59789"/>
    </ligand>
</feature>
<comment type="catalytic activity">
    <reaction evidence="1">
        <text>adenosine(2030) in 23S rRNA + S-adenosyl-L-methionine = N(6)-methyladenosine(2030) in 23S rRNA + S-adenosyl-L-homocysteine + H(+)</text>
        <dbReference type="Rhea" id="RHEA:43736"/>
        <dbReference type="Rhea" id="RHEA-COMP:10668"/>
        <dbReference type="Rhea" id="RHEA-COMP:10669"/>
        <dbReference type="ChEBI" id="CHEBI:15378"/>
        <dbReference type="ChEBI" id="CHEBI:57856"/>
        <dbReference type="ChEBI" id="CHEBI:59789"/>
        <dbReference type="ChEBI" id="CHEBI:74411"/>
        <dbReference type="ChEBI" id="CHEBI:74449"/>
        <dbReference type="EC" id="2.1.1.266"/>
    </reaction>
</comment>
<dbReference type="AlphaFoldDB" id="A0A251WXT3"/>
<evidence type="ECO:0000313" key="2">
    <source>
        <dbReference type="EMBL" id="OUD09299.1"/>
    </source>
</evidence>
<keyword evidence="1" id="KW-0694">RNA-binding</keyword>
<gene>
    <name evidence="1" type="primary">rlmJ</name>
    <name evidence="2" type="ORF">BVC71_11425</name>
</gene>
<keyword evidence="1 2" id="KW-0808">Transferase</keyword>
<dbReference type="GO" id="GO:0070475">
    <property type="term" value="P:rRNA base methylation"/>
    <property type="evidence" value="ECO:0007669"/>
    <property type="project" value="UniProtKB-UniRule"/>
</dbReference>
<dbReference type="EMBL" id="MSPP01000003">
    <property type="protein sequence ID" value="OUD09299.1"/>
    <property type="molecule type" value="Genomic_DNA"/>
</dbReference>
<keyword evidence="3" id="KW-1185">Reference proteome</keyword>
<comment type="caution">
    <text evidence="2">The sequence shown here is derived from an EMBL/GenBank/DDBJ whole genome shotgun (WGS) entry which is preliminary data.</text>
</comment>
<dbReference type="Gene3D" id="3.40.50.150">
    <property type="entry name" value="Vaccinia Virus protein VP39"/>
    <property type="match status" value="1"/>
</dbReference>
<keyword evidence="1" id="KW-0698">rRNA processing</keyword>
<feature type="binding site" evidence="1">
    <location>
        <position position="99"/>
    </location>
    <ligand>
        <name>S-adenosyl-L-methionine</name>
        <dbReference type="ChEBI" id="CHEBI:59789"/>
    </ligand>
</feature>
<reference evidence="2 3" key="1">
    <citation type="submission" date="2016-12" db="EMBL/GenBank/DDBJ databases">
        <title>The draft genome sequence of HSLHS2.</title>
        <authorList>
            <person name="Hu D."/>
            <person name="Wang L."/>
            <person name="Shao Z."/>
        </authorList>
    </citation>
    <scope>NUCLEOTIDE SEQUENCE [LARGE SCALE GENOMIC DNA]</scope>
    <source>
        <strain evidence="2">MCCC 1A06712</strain>
    </source>
</reference>
<dbReference type="InterPro" id="IPR029063">
    <property type="entry name" value="SAM-dependent_MTases_sf"/>
</dbReference>
<feature type="active site" description="Proton acceptor" evidence="1">
    <location>
        <position position="161"/>
    </location>
</feature>
<name>A0A251WXT3_9RHOB</name>
<dbReference type="HAMAP" id="MF_00934">
    <property type="entry name" value="23SrRNA_methyltr_J"/>
    <property type="match status" value="1"/>
</dbReference>
<dbReference type="RefSeq" id="WP_086451766.1">
    <property type="nucleotide sequence ID" value="NZ_MSPP01000003.1"/>
</dbReference>
<comment type="subunit">
    <text evidence="1">Monomer.</text>
</comment>
<feature type="binding site" evidence="1">
    <location>
        <position position="117"/>
    </location>
    <ligand>
        <name>S-adenosyl-L-methionine</name>
        <dbReference type="ChEBI" id="CHEBI:59789"/>
    </ligand>
</feature>
<dbReference type="OrthoDB" id="9791274at2"/>
<dbReference type="EC" id="2.1.1.266" evidence="1"/>
<dbReference type="GO" id="GO:0005829">
    <property type="term" value="C:cytosol"/>
    <property type="evidence" value="ECO:0007669"/>
    <property type="project" value="TreeGrafter"/>
</dbReference>
<evidence type="ECO:0000256" key="1">
    <source>
        <dbReference type="HAMAP-Rule" id="MF_00934"/>
    </source>
</evidence>
<dbReference type="GO" id="GO:0036307">
    <property type="term" value="F:23S rRNA (adenine(2030)-N(6))-methyltransferase activity"/>
    <property type="evidence" value="ECO:0007669"/>
    <property type="project" value="UniProtKB-UniRule"/>
</dbReference>
<feature type="binding site" evidence="1">
    <location>
        <position position="19"/>
    </location>
    <ligand>
        <name>S-adenosyl-L-methionine</name>
        <dbReference type="ChEBI" id="CHEBI:59789"/>
    </ligand>
</feature>
<accession>A0A251WXT3</accession>
<dbReference type="PANTHER" id="PTHR37426">
    <property type="entry name" value="RIBOSOMAL RNA LARGE SUBUNIT METHYLTRANSFERASE J"/>
    <property type="match status" value="1"/>
</dbReference>
<feature type="binding site" evidence="1">
    <location>
        <begin position="140"/>
        <end position="141"/>
    </location>
    <ligand>
        <name>S-adenosyl-L-methionine</name>
        <dbReference type="ChEBI" id="CHEBI:59789"/>
    </ligand>
</feature>
<sequence>MLSYQHAYHAGNLADVQKHALLAWVLDYMTRKDKPITYVETHAGRGLYDLESFESLKTGEAAAGISVAENAKWFAPDHPYARVLKTVRAEHGKNAYPGSPLVAANALRDMDNLLLAELHPQEFAALDQVMAGRAVRVKRNGVDYARSVLPPEPRRGVLLVDPPYEVKDDYKTMADLFIQVNRKWNVGVLMLWYPILRDGTHKPMMSKLSGAFPDAIRHEVTFPPARKEHRMIGSGMFIVNPPYGLQSEADRLSRLFRTLA</sequence>
<dbReference type="SUPFAM" id="SSF53335">
    <property type="entry name" value="S-adenosyl-L-methionine-dependent methyltransferases"/>
    <property type="match status" value="1"/>
</dbReference>